<evidence type="ECO:0000256" key="6">
    <source>
        <dbReference type="ARBA" id="ARBA00022741"/>
    </source>
</evidence>
<dbReference type="GO" id="GO:0005524">
    <property type="term" value="F:ATP binding"/>
    <property type="evidence" value="ECO:0007669"/>
    <property type="project" value="UniProtKB-KW"/>
</dbReference>
<accession>A0AAD5TQ34</accession>
<dbReference type="GO" id="GO:0006189">
    <property type="term" value="P:'de novo' IMP biosynthetic process"/>
    <property type="evidence" value="ECO:0007669"/>
    <property type="project" value="TreeGrafter"/>
</dbReference>
<dbReference type="FunFam" id="3.30.200.20:FF:000392">
    <property type="entry name" value="Phosphoribosylaminoimidazole-succinocarboxamide synthase"/>
    <property type="match status" value="1"/>
</dbReference>
<organism evidence="11 12">
    <name type="scientific">Geranomyces variabilis</name>
    <dbReference type="NCBI Taxonomy" id="109894"/>
    <lineage>
        <taxon>Eukaryota</taxon>
        <taxon>Fungi</taxon>
        <taxon>Fungi incertae sedis</taxon>
        <taxon>Chytridiomycota</taxon>
        <taxon>Chytridiomycota incertae sedis</taxon>
        <taxon>Chytridiomycetes</taxon>
        <taxon>Spizellomycetales</taxon>
        <taxon>Powellomycetaceae</taxon>
        <taxon>Geranomyces</taxon>
    </lineage>
</organism>
<evidence type="ECO:0000256" key="5">
    <source>
        <dbReference type="ARBA" id="ARBA00022598"/>
    </source>
</evidence>
<evidence type="ECO:0000256" key="2">
    <source>
        <dbReference type="ARBA" id="ARBA00010190"/>
    </source>
</evidence>
<evidence type="ECO:0000256" key="8">
    <source>
        <dbReference type="ARBA" id="ARBA00022840"/>
    </source>
</evidence>
<evidence type="ECO:0000313" key="11">
    <source>
        <dbReference type="EMBL" id="KAJ3178671.1"/>
    </source>
</evidence>
<evidence type="ECO:0000256" key="9">
    <source>
        <dbReference type="ARBA" id="ARBA00030409"/>
    </source>
</evidence>
<dbReference type="CDD" id="cd01414">
    <property type="entry name" value="SAICAR_synt_Sc"/>
    <property type="match status" value="1"/>
</dbReference>
<dbReference type="EC" id="6.3.2.6" evidence="3"/>
<dbReference type="SUPFAM" id="SSF56104">
    <property type="entry name" value="SAICAR synthase-like"/>
    <property type="match status" value="1"/>
</dbReference>
<protein>
    <recommendedName>
        <fullName evidence="4">Phosphoribosylaminoimidazole-succinocarboxamide synthase</fullName>
        <ecNumber evidence="3">6.3.2.6</ecNumber>
    </recommendedName>
    <alternativeName>
        <fullName evidence="9">SAICAR synthetase</fullName>
    </alternativeName>
</protein>
<dbReference type="Pfam" id="PF01259">
    <property type="entry name" value="SAICAR_synt"/>
    <property type="match status" value="1"/>
</dbReference>
<dbReference type="GO" id="GO:0004639">
    <property type="term" value="F:phosphoribosylaminoimidazolesuccinocarboxamide synthase activity"/>
    <property type="evidence" value="ECO:0007669"/>
    <property type="project" value="UniProtKB-EC"/>
</dbReference>
<dbReference type="GO" id="GO:0005737">
    <property type="term" value="C:cytoplasm"/>
    <property type="evidence" value="ECO:0007669"/>
    <property type="project" value="TreeGrafter"/>
</dbReference>
<proteinExistence type="inferred from homology"/>
<keyword evidence="12" id="KW-1185">Reference proteome</keyword>
<dbReference type="Gene3D" id="3.30.470.20">
    <property type="entry name" value="ATP-grasp fold, B domain"/>
    <property type="match status" value="1"/>
</dbReference>
<evidence type="ECO:0000256" key="1">
    <source>
        <dbReference type="ARBA" id="ARBA00004672"/>
    </source>
</evidence>
<comment type="similarity">
    <text evidence="2">Belongs to the SAICAR synthetase family.</text>
</comment>
<evidence type="ECO:0000259" key="10">
    <source>
        <dbReference type="Pfam" id="PF01259"/>
    </source>
</evidence>
<keyword evidence="8" id="KW-0067">ATP-binding</keyword>
<comment type="caution">
    <text evidence="11">The sequence shown here is derived from an EMBL/GenBank/DDBJ whole genome shotgun (WGS) entry which is preliminary data.</text>
</comment>
<dbReference type="HAMAP" id="MF_00137">
    <property type="entry name" value="SAICAR_synth"/>
    <property type="match status" value="1"/>
</dbReference>
<dbReference type="InterPro" id="IPR001636">
    <property type="entry name" value="SAICAR_synth"/>
</dbReference>
<dbReference type="FunFam" id="3.30.470.20:FF:000015">
    <property type="entry name" value="Phosphoribosylaminoimidazole-succinocarboxamide synthase"/>
    <property type="match status" value="1"/>
</dbReference>
<dbReference type="InterPro" id="IPR018236">
    <property type="entry name" value="SAICAR_synthetase_CS"/>
</dbReference>
<keyword evidence="6" id="KW-0547">Nucleotide-binding</keyword>
<dbReference type="PANTHER" id="PTHR43700">
    <property type="entry name" value="PHOSPHORIBOSYLAMINOIMIDAZOLE-SUCCINOCARBOXAMIDE SYNTHASE"/>
    <property type="match status" value="1"/>
</dbReference>
<dbReference type="PROSITE" id="PS01057">
    <property type="entry name" value="SAICAR_SYNTHETASE_1"/>
    <property type="match status" value="1"/>
</dbReference>
<dbReference type="AlphaFoldDB" id="A0AAD5TQ34"/>
<evidence type="ECO:0000256" key="7">
    <source>
        <dbReference type="ARBA" id="ARBA00022755"/>
    </source>
</evidence>
<dbReference type="NCBIfam" id="NF010568">
    <property type="entry name" value="PRK13961.1"/>
    <property type="match status" value="1"/>
</dbReference>
<reference evidence="11" key="1">
    <citation type="submission" date="2020-05" db="EMBL/GenBank/DDBJ databases">
        <title>Phylogenomic resolution of chytrid fungi.</title>
        <authorList>
            <person name="Stajich J.E."/>
            <person name="Amses K."/>
            <person name="Simmons R."/>
            <person name="Seto K."/>
            <person name="Myers J."/>
            <person name="Bonds A."/>
            <person name="Quandt C.A."/>
            <person name="Barry K."/>
            <person name="Liu P."/>
            <person name="Grigoriev I."/>
            <person name="Longcore J.E."/>
            <person name="James T.Y."/>
        </authorList>
    </citation>
    <scope>NUCLEOTIDE SEQUENCE</scope>
    <source>
        <strain evidence="11">JEL0379</strain>
    </source>
</reference>
<dbReference type="Proteomes" id="UP001212152">
    <property type="component" value="Unassembled WGS sequence"/>
</dbReference>
<dbReference type="PROSITE" id="PS01058">
    <property type="entry name" value="SAICAR_SYNTHETASE_2"/>
    <property type="match status" value="1"/>
</dbReference>
<gene>
    <name evidence="11" type="primary">ADE1</name>
    <name evidence="11" type="ORF">HDU87_003494</name>
</gene>
<name>A0AAD5TQ34_9FUNG</name>
<sequence length="298" mass="33284">MAALTTTDCPDLRLIARGKVRDLYDVDDKTLLFVATDRISAFDVVMKNGIPGKGKILTQISDFWFNKLHSVVPHHLITCKVAEMPASVQKYASQIEGRAMLVKKLKILPVEAIVRGYISGSAWVEYTKKGTMCDMPLPKGLKESEEFPEAVFTPSTKAEMGEHDENINPDKLPALIGDKLAKQLEEVALKLYTTARNYAREKGIIIADTKFEFGVDENDNLVLADEVLTPDSSRFWPADRYKVGQGQPSYDKQYLRDYLTSINFDKATGVELPAAVIDNTMQKYIEAFTILTGKTPVL</sequence>
<evidence type="ECO:0000256" key="3">
    <source>
        <dbReference type="ARBA" id="ARBA00012217"/>
    </source>
</evidence>
<dbReference type="NCBIfam" id="TIGR00081">
    <property type="entry name" value="purC"/>
    <property type="match status" value="1"/>
</dbReference>
<keyword evidence="5" id="KW-0436">Ligase</keyword>
<evidence type="ECO:0000313" key="12">
    <source>
        <dbReference type="Proteomes" id="UP001212152"/>
    </source>
</evidence>
<feature type="domain" description="SAICAR synthetase/ADE2 N-terminal" evidence="10">
    <location>
        <begin position="15"/>
        <end position="262"/>
    </location>
</feature>
<dbReference type="EMBL" id="JADGJQ010000025">
    <property type="protein sequence ID" value="KAJ3178671.1"/>
    <property type="molecule type" value="Genomic_DNA"/>
</dbReference>
<dbReference type="Gene3D" id="3.30.200.20">
    <property type="entry name" value="Phosphorylase Kinase, domain 1"/>
    <property type="match status" value="1"/>
</dbReference>
<keyword evidence="7" id="KW-0658">Purine biosynthesis</keyword>
<dbReference type="InterPro" id="IPR028923">
    <property type="entry name" value="SAICAR_synt/ADE2_N"/>
</dbReference>
<dbReference type="PANTHER" id="PTHR43700:SF1">
    <property type="entry name" value="PHOSPHORIBOSYLAMINOIMIDAZOLE-SUCCINOCARBOXAMIDE SYNTHASE"/>
    <property type="match status" value="1"/>
</dbReference>
<comment type="pathway">
    <text evidence="1">Purine metabolism; IMP biosynthesis via de novo pathway; 5-amino-1-(5-phospho-D-ribosyl)imidazole-4-carboxamide from 5-amino-1-(5-phospho-D-ribosyl)imidazole-4-carboxylate: step 1/2.</text>
</comment>
<evidence type="ECO:0000256" key="4">
    <source>
        <dbReference type="ARBA" id="ARBA00016460"/>
    </source>
</evidence>